<evidence type="ECO:0000313" key="2">
    <source>
        <dbReference type="EMBL" id="RFU32427.1"/>
    </source>
</evidence>
<reference evidence="2 3" key="1">
    <citation type="submission" date="2018-05" db="EMBL/GenBank/DDBJ databases">
        <title>Draft genome sequence of Scytalidium lignicola DSM 105466, a ubiquitous saprotrophic fungus.</title>
        <authorList>
            <person name="Buettner E."/>
            <person name="Gebauer A.M."/>
            <person name="Hofrichter M."/>
            <person name="Liers C."/>
            <person name="Kellner H."/>
        </authorList>
    </citation>
    <scope>NUCLEOTIDE SEQUENCE [LARGE SCALE GENOMIC DNA]</scope>
    <source>
        <strain evidence="2 3">DSM 105466</strain>
    </source>
</reference>
<dbReference type="AlphaFoldDB" id="A0A3E2HGC3"/>
<protein>
    <recommendedName>
        <fullName evidence="4">Chitin-binding type-1 domain-containing protein</fullName>
    </recommendedName>
</protein>
<gene>
    <name evidence="2" type="ORF">B7463_g3911</name>
</gene>
<dbReference type="Proteomes" id="UP000258309">
    <property type="component" value="Unassembled WGS sequence"/>
</dbReference>
<name>A0A3E2HGC3_SCYLI</name>
<dbReference type="EMBL" id="NCSJ02000055">
    <property type="protein sequence ID" value="RFU32427.1"/>
    <property type="molecule type" value="Genomic_DNA"/>
</dbReference>
<feature type="signal peptide" evidence="1">
    <location>
        <begin position="1"/>
        <end position="20"/>
    </location>
</feature>
<organism evidence="2 3">
    <name type="scientific">Scytalidium lignicola</name>
    <name type="common">Hyphomycete</name>
    <dbReference type="NCBI Taxonomy" id="5539"/>
    <lineage>
        <taxon>Eukaryota</taxon>
        <taxon>Fungi</taxon>
        <taxon>Dikarya</taxon>
        <taxon>Ascomycota</taxon>
        <taxon>Pezizomycotina</taxon>
        <taxon>Leotiomycetes</taxon>
        <taxon>Leotiomycetes incertae sedis</taxon>
        <taxon>Scytalidium</taxon>
    </lineage>
</organism>
<keyword evidence="1" id="KW-0732">Signal</keyword>
<evidence type="ECO:0008006" key="4">
    <source>
        <dbReference type="Google" id="ProtNLM"/>
    </source>
</evidence>
<accession>A0A3E2HGC3</accession>
<keyword evidence="3" id="KW-1185">Reference proteome</keyword>
<feature type="non-terminal residue" evidence="2">
    <location>
        <position position="1"/>
    </location>
</feature>
<comment type="caution">
    <text evidence="2">The sequence shown here is derived from an EMBL/GenBank/DDBJ whole genome shotgun (WGS) entry which is preliminary data.</text>
</comment>
<proteinExistence type="predicted"/>
<evidence type="ECO:0000313" key="3">
    <source>
        <dbReference type="Proteomes" id="UP000258309"/>
    </source>
</evidence>
<feature type="chain" id="PRO_5017681435" description="Chitin-binding type-1 domain-containing protein" evidence="1">
    <location>
        <begin position="21"/>
        <end position="67"/>
    </location>
</feature>
<feature type="non-terminal residue" evidence="2">
    <location>
        <position position="67"/>
    </location>
</feature>
<sequence length="67" mass="6677">MNTQFLLKAAVAMLISVAVANPVPAPAPEAPPELAARSRVCAGWCGGGTCSWICDSGSCGVNPGSCN</sequence>
<evidence type="ECO:0000256" key="1">
    <source>
        <dbReference type="SAM" id="SignalP"/>
    </source>
</evidence>